<keyword evidence="3" id="KW-1185">Reference proteome</keyword>
<name>A0A9W7AM46_9STRA</name>
<organism evidence="2 3">
    <name type="scientific">Triparma laevis f. longispina</name>
    <dbReference type="NCBI Taxonomy" id="1714387"/>
    <lineage>
        <taxon>Eukaryota</taxon>
        <taxon>Sar</taxon>
        <taxon>Stramenopiles</taxon>
        <taxon>Ochrophyta</taxon>
        <taxon>Bolidophyceae</taxon>
        <taxon>Parmales</taxon>
        <taxon>Triparmaceae</taxon>
        <taxon>Triparma</taxon>
    </lineage>
</organism>
<accession>A0A9W7AM46</accession>
<feature type="region of interest" description="Disordered" evidence="1">
    <location>
        <begin position="229"/>
        <end position="269"/>
    </location>
</feature>
<feature type="region of interest" description="Disordered" evidence="1">
    <location>
        <begin position="14"/>
        <end position="39"/>
    </location>
</feature>
<evidence type="ECO:0000313" key="2">
    <source>
        <dbReference type="EMBL" id="GMH73571.1"/>
    </source>
</evidence>
<dbReference type="Proteomes" id="UP001165122">
    <property type="component" value="Unassembled WGS sequence"/>
</dbReference>
<feature type="compositionally biased region" description="Low complexity" evidence="1">
    <location>
        <begin position="14"/>
        <end position="32"/>
    </location>
</feature>
<protein>
    <submittedName>
        <fullName evidence="2">Uncharacterized protein</fullName>
    </submittedName>
</protein>
<reference evidence="3" key="1">
    <citation type="journal article" date="2023" name="Commun. Biol.">
        <title>Genome analysis of Parmales, the sister group of diatoms, reveals the evolutionary specialization of diatoms from phago-mixotrophs to photoautotrophs.</title>
        <authorList>
            <person name="Ban H."/>
            <person name="Sato S."/>
            <person name="Yoshikawa S."/>
            <person name="Yamada K."/>
            <person name="Nakamura Y."/>
            <person name="Ichinomiya M."/>
            <person name="Sato N."/>
            <person name="Blanc-Mathieu R."/>
            <person name="Endo H."/>
            <person name="Kuwata A."/>
            <person name="Ogata H."/>
        </authorList>
    </citation>
    <scope>NUCLEOTIDE SEQUENCE [LARGE SCALE GENOMIC DNA]</scope>
    <source>
        <strain evidence="3">NIES 3700</strain>
    </source>
</reference>
<dbReference type="EMBL" id="BRXW01000677">
    <property type="protein sequence ID" value="GMH73571.1"/>
    <property type="molecule type" value="Genomic_DNA"/>
</dbReference>
<gene>
    <name evidence="2" type="ORF">TrLO_g5276</name>
</gene>
<dbReference type="OrthoDB" id="10583096at2759"/>
<comment type="caution">
    <text evidence="2">The sequence shown here is derived from an EMBL/GenBank/DDBJ whole genome shotgun (WGS) entry which is preliminary data.</text>
</comment>
<evidence type="ECO:0000256" key="1">
    <source>
        <dbReference type="SAM" id="MobiDB-lite"/>
    </source>
</evidence>
<dbReference type="AlphaFoldDB" id="A0A9W7AM46"/>
<sequence>MSSTNSDLCSITLFTTSSSPSQPLTSSLSSPSPLHPPPPNYLQLISNTLIDPRSPASPYDYSSDTDLPSPPFSILSKFPPNVIVTSYININAQTYSLKSYLHDSTNILISLLFYNSPHPCFRIDDTFSSVGILLDELPKDLPYLSLPINQLYNPASLQNQLNSIILSLNYLPLSHPTLSSLETTLQTTKSILDKTEKRTLLSLESFDNIFADLETSQVVKKSYTNFKTKDNDVKTTPTTPVKAQHVSSPSSTFSPPTSPSSFPPPPSNLSSQLNSPLILKLSISYDYKLTSIGEAFYTQSGLINLSGSREVGVWIKRIIGFENFVRNFNHLIRKTTEGIEEEEDYECTVDTVPKSIVKFSGGADYNFVRVLKKISYKDGNLKVSVQISTNPKYDIKWENVTIGLKVNKFEGVIKTENKYRILENDGGLVQLKTEDISSGERRIVKCIFGGVQRQDDVGVFLRMYGEGGLGGMIEIKCEGAEVIEDRRIRVSVKA</sequence>
<evidence type="ECO:0000313" key="3">
    <source>
        <dbReference type="Proteomes" id="UP001165122"/>
    </source>
</evidence>
<proteinExistence type="predicted"/>
<feature type="compositionally biased region" description="Pro residues" evidence="1">
    <location>
        <begin position="256"/>
        <end position="267"/>
    </location>
</feature>